<keyword evidence="1" id="KW-0449">Lipoprotein</keyword>
<evidence type="ECO:0000313" key="2">
    <source>
        <dbReference type="Proteomes" id="UP000318833"/>
    </source>
</evidence>
<dbReference type="EMBL" id="VLNR01000029">
    <property type="protein sequence ID" value="TSE07813.1"/>
    <property type="molecule type" value="Genomic_DNA"/>
</dbReference>
<proteinExistence type="predicted"/>
<accession>A0A554VJ32</accession>
<comment type="caution">
    <text evidence="1">The sequence shown here is derived from an EMBL/GenBank/DDBJ whole genome shotgun (WGS) entry which is preliminary data.</text>
</comment>
<dbReference type="AlphaFoldDB" id="A0A554VJ32"/>
<sequence>MKKNVITIFALIFTVLNYGQDAKQLITEMMNTLGGKQNFYAKGNVSYDYEYINQTAKIHLKSKETYVFDKELSYAKYSEHSLLGDAGKVIEGFDGQNAWVSINGILSTDEKANGIARFLRKTNYYWFAMFFKLLDEGVHHELMGSKKVNGQDYHLIKMTFGNNIGDVKDTYVLYINKATKLVDQFLFTVEGFGIKEPSLMTFEYETIDGIKIATKRKYIEANWNGEIIGKQYTTTNWTNIKFKTDIDTSIFMKQ</sequence>
<keyword evidence="2" id="KW-1185">Reference proteome</keyword>
<dbReference type="Proteomes" id="UP000318833">
    <property type="component" value="Unassembled WGS sequence"/>
</dbReference>
<gene>
    <name evidence="1" type="ORF">FOF46_14765</name>
</gene>
<organism evidence="1 2">
    <name type="scientific">Aquimarina algiphila</name>
    <dbReference type="NCBI Taxonomy" id="2047982"/>
    <lineage>
        <taxon>Bacteria</taxon>
        <taxon>Pseudomonadati</taxon>
        <taxon>Bacteroidota</taxon>
        <taxon>Flavobacteriia</taxon>
        <taxon>Flavobacteriales</taxon>
        <taxon>Flavobacteriaceae</taxon>
        <taxon>Aquimarina</taxon>
    </lineage>
</organism>
<name>A0A554VJ32_9FLAO</name>
<reference evidence="1 2" key="1">
    <citation type="submission" date="2019-07" db="EMBL/GenBank/DDBJ databases">
        <title>The draft genome sequence of Aquimarina algiphila M91.</title>
        <authorList>
            <person name="Meng X."/>
        </authorList>
    </citation>
    <scope>NUCLEOTIDE SEQUENCE [LARGE SCALE GENOMIC DNA]</scope>
    <source>
        <strain evidence="1 2">M91</strain>
    </source>
</reference>
<dbReference type="RefSeq" id="WP_143916985.1">
    <property type="nucleotide sequence ID" value="NZ_CANLFO010000013.1"/>
</dbReference>
<protein>
    <submittedName>
        <fullName evidence="1">Outer membrane lipoprotein-sorting protein</fullName>
    </submittedName>
</protein>
<evidence type="ECO:0000313" key="1">
    <source>
        <dbReference type="EMBL" id="TSE07813.1"/>
    </source>
</evidence>
<dbReference type="OrthoDB" id="1490620at2"/>